<keyword evidence="3" id="KW-1185">Reference proteome</keyword>
<proteinExistence type="predicted"/>
<gene>
    <name evidence="2" type="ORF">IFM89_002060</name>
</gene>
<sequence>MKQIGSAPIEDSCQKKSGIRVGRTKPLIDPPIIKHKGRPGRKKSWVDNIGKKTSSVKPKQAKTAKKVTSDRESPSGSKSNDMPIGKPKRRKKVSQNVNDSATATNNQLETSM</sequence>
<dbReference type="Proteomes" id="UP000631114">
    <property type="component" value="Unassembled WGS sequence"/>
</dbReference>
<protein>
    <submittedName>
        <fullName evidence="2">Uncharacterized protein</fullName>
    </submittedName>
</protein>
<dbReference type="EMBL" id="JADFTS010000004">
    <property type="protein sequence ID" value="KAF9607843.1"/>
    <property type="molecule type" value="Genomic_DNA"/>
</dbReference>
<feature type="compositionally biased region" description="Basic residues" evidence="1">
    <location>
        <begin position="33"/>
        <end position="43"/>
    </location>
</feature>
<comment type="caution">
    <text evidence="2">The sequence shown here is derived from an EMBL/GenBank/DDBJ whole genome shotgun (WGS) entry which is preliminary data.</text>
</comment>
<evidence type="ECO:0000313" key="2">
    <source>
        <dbReference type="EMBL" id="KAF9607843.1"/>
    </source>
</evidence>
<accession>A0A835I2G2</accession>
<evidence type="ECO:0000256" key="1">
    <source>
        <dbReference type="SAM" id="MobiDB-lite"/>
    </source>
</evidence>
<feature type="region of interest" description="Disordered" evidence="1">
    <location>
        <begin position="1"/>
        <end position="112"/>
    </location>
</feature>
<organism evidence="2 3">
    <name type="scientific">Coptis chinensis</name>
    <dbReference type="NCBI Taxonomy" id="261450"/>
    <lineage>
        <taxon>Eukaryota</taxon>
        <taxon>Viridiplantae</taxon>
        <taxon>Streptophyta</taxon>
        <taxon>Embryophyta</taxon>
        <taxon>Tracheophyta</taxon>
        <taxon>Spermatophyta</taxon>
        <taxon>Magnoliopsida</taxon>
        <taxon>Ranunculales</taxon>
        <taxon>Ranunculaceae</taxon>
        <taxon>Coptidoideae</taxon>
        <taxon>Coptis</taxon>
    </lineage>
</organism>
<evidence type="ECO:0000313" key="3">
    <source>
        <dbReference type="Proteomes" id="UP000631114"/>
    </source>
</evidence>
<dbReference type="AlphaFoldDB" id="A0A835I2G2"/>
<name>A0A835I2G2_9MAGN</name>
<feature type="compositionally biased region" description="Polar residues" evidence="1">
    <location>
        <begin position="94"/>
        <end position="112"/>
    </location>
</feature>
<reference evidence="2 3" key="1">
    <citation type="submission" date="2020-10" db="EMBL/GenBank/DDBJ databases">
        <title>The Coptis chinensis genome and diversification of protoberbering-type alkaloids.</title>
        <authorList>
            <person name="Wang B."/>
            <person name="Shu S."/>
            <person name="Song C."/>
            <person name="Liu Y."/>
        </authorList>
    </citation>
    <scope>NUCLEOTIDE SEQUENCE [LARGE SCALE GENOMIC DNA]</scope>
    <source>
        <strain evidence="2">HL-2020</strain>
        <tissue evidence="2">Leaf</tissue>
    </source>
</reference>